<evidence type="ECO:0000256" key="1">
    <source>
        <dbReference type="SAM" id="MobiDB-lite"/>
    </source>
</evidence>
<feature type="compositionally biased region" description="Polar residues" evidence="1">
    <location>
        <begin position="182"/>
        <end position="192"/>
    </location>
</feature>
<reference evidence="2" key="2">
    <citation type="journal article" date="2015" name="BMC Genomics">
        <title>Evidence of recent interspecies horizontal gene transfer regarding nucleopolyhedrovirus infection of Spodoptera frugiperda.</title>
        <authorList>
            <person name="Barrera G.P."/>
            <person name="Belaich M.N."/>
            <person name="Patarroyo M.A."/>
            <person name="Villamizar L.F."/>
            <person name="Ghiringhelli P.D."/>
        </authorList>
    </citation>
    <scope>NUCLEOTIDE SEQUENCE</scope>
    <source>
        <strain evidence="2">Colombian</strain>
    </source>
</reference>
<reference evidence="3" key="3">
    <citation type="submission" date="2019-02" db="EMBL/GenBank/DDBJ databases">
        <title>Genetic diversity of Spodoptera frugiperda multiple nucleopolyhedovirus and pathogenicity against corn- and rice-strain S. frugiperda larvae.</title>
        <authorList>
            <person name="Harrison R.L."/>
            <person name="Rowley D.L."/>
            <person name="Popham H.J."/>
        </authorList>
    </citation>
    <scope>NUCLEOTIDE SEQUENCE</scope>
    <source>
        <strain evidence="3">IIBBL BCIPV 459</strain>
    </source>
</reference>
<organismHost>
    <name type="scientific">Lepidoptera</name>
    <name type="common">moths &amp; butterflies</name>
    <dbReference type="NCBI Taxonomy" id="7088"/>
</organismHost>
<feature type="compositionally biased region" description="Low complexity" evidence="1">
    <location>
        <begin position="108"/>
        <end position="118"/>
    </location>
</feature>
<dbReference type="SUPFAM" id="SSF140376">
    <property type="entry name" value="ChaB-like"/>
    <property type="match status" value="1"/>
</dbReference>
<evidence type="ECO:0000313" key="2">
    <source>
        <dbReference type="EMBL" id="AIW01512.1"/>
    </source>
</evidence>
<evidence type="ECO:0008006" key="4">
    <source>
        <dbReference type="Google" id="ProtNLM"/>
    </source>
</evidence>
<feature type="region of interest" description="Disordered" evidence="1">
    <location>
        <begin position="70"/>
        <end position="192"/>
    </location>
</feature>
<name>A0A0R5RHU8_NPVSF</name>
<protein>
    <recommendedName>
        <fullName evidence="4">ChaB1</fullName>
    </recommendedName>
</protein>
<feature type="compositionally biased region" description="Acidic residues" evidence="1">
    <location>
        <begin position="122"/>
        <end position="148"/>
    </location>
</feature>
<reference evidence="2" key="1">
    <citation type="submission" date="2013-11" db="EMBL/GenBank/DDBJ databases">
        <authorList>
            <person name="Hoang H.T."/>
            <person name="Killian M.L."/>
            <person name="Madson D.M."/>
            <person name="Arruda P.H.E."/>
            <person name="Sun D."/>
            <person name="Schwartz K.J."/>
            <person name="Yoon K."/>
        </authorList>
    </citation>
    <scope>NUCLEOTIDE SEQUENCE</scope>
    <source>
        <strain evidence="2">Colombian</strain>
    </source>
</reference>
<evidence type="ECO:0000313" key="3">
    <source>
        <dbReference type="EMBL" id="QED40159.1"/>
    </source>
</evidence>
<dbReference type="EMBL" id="KF891883">
    <property type="protein sequence ID" value="AIW01512.1"/>
    <property type="molecule type" value="Genomic_DNA"/>
</dbReference>
<organism evidence="2">
    <name type="scientific">Spodoptera frugiperda nuclear polyhedrosis virus</name>
    <name type="common">SfNPV</name>
    <dbReference type="NCBI Taxonomy" id="10455"/>
    <lineage>
        <taxon>Viruses</taxon>
        <taxon>Viruses incertae sedis</taxon>
        <taxon>Naldaviricetes</taxon>
        <taxon>Lefavirales</taxon>
        <taxon>Baculoviridae</taxon>
        <taxon>Alphabaculovirus</taxon>
        <taxon>Alphabaculovirus spofrugiperdae</taxon>
    </lineage>
</organism>
<dbReference type="InterPro" id="IPR037205">
    <property type="entry name" value="ChaB_sf"/>
</dbReference>
<accession>A0A0R5RHU8</accession>
<proteinExistence type="predicted"/>
<dbReference type="EMBL" id="MK503924">
    <property type="protein sequence ID" value="QED40159.1"/>
    <property type="molecule type" value="Genomic_DNA"/>
</dbReference>
<sequence>MFHLNEAFYHEEMPARAKRLFVKTFKKYHKLDGGDEDVALHMAKQAVDREYVKLNNRWIPKTAAEEIVRHDLEDDSLSESETPPSPPPPTRSNILQRSPAVAFRHNNNKNNNVNQYNRLNHDDEDDDMDFLSDEESDDTDEYDYDEDDHYNNTMYRKKSTLTNRNRGNGGGNIKQQHKFTRTMKSNNKQTFK</sequence>
<dbReference type="Pfam" id="PF06150">
    <property type="entry name" value="ChaB"/>
    <property type="match status" value="1"/>
</dbReference>
<dbReference type="InterPro" id="IPR009317">
    <property type="entry name" value="ChaB"/>
</dbReference>